<feature type="transmembrane region" description="Helical" evidence="1">
    <location>
        <begin position="60"/>
        <end position="80"/>
    </location>
</feature>
<evidence type="ECO:0000313" key="2">
    <source>
        <dbReference type="EMBL" id="MDN5211978.1"/>
    </source>
</evidence>
<feature type="transmembrane region" description="Helical" evidence="1">
    <location>
        <begin position="104"/>
        <end position="123"/>
    </location>
</feature>
<comment type="caution">
    <text evidence="2">The sequence shown here is derived from an EMBL/GenBank/DDBJ whole genome shotgun (WGS) entry which is preliminary data.</text>
</comment>
<organism evidence="2 3">
    <name type="scientific">Agaribacillus aureus</name>
    <dbReference type="NCBI Taxonomy" id="3051825"/>
    <lineage>
        <taxon>Bacteria</taxon>
        <taxon>Pseudomonadati</taxon>
        <taxon>Bacteroidota</taxon>
        <taxon>Cytophagia</taxon>
        <taxon>Cytophagales</taxon>
        <taxon>Splendidivirgaceae</taxon>
        <taxon>Agaribacillus</taxon>
    </lineage>
</organism>
<sequence length="340" mass="39748">MAKLLTVALIGKGYFFDLPKPFLPFFPLFDHIPGLLFQSILNTGAVVFVILLFTNKKVRLSCFVLGAIFLTGTLSSKIYYSNAKVYCGLIYLMTALNENRRRPWLIQLQIIVVYFGAGINKLFELDWRTGQYFDHWMVNVIQARFYTFLADATSHEILAKIFSWKTIVVEIVVLPLTLLFKRWHRVGIWIGMVFHTFAFWLAGFSFEVFYSAILISYISFAQFPSKIYVNGLGWNFSSRLLKDTLQWFDSDNLFKFVDKDNMAQSDGFIIDFGEKQDWISRLARLRFLLIYHPLTYIIFTFFLTLPFLPNITQHFTGLSCMILFFPFYKPLKQPVEAYFS</sequence>
<accession>A0ABT8L2P5</accession>
<name>A0ABT8L2P5_9BACT</name>
<reference evidence="2" key="1">
    <citation type="submission" date="2023-06" db="EMBL/GenBank/DDBJ databases">
        <title>Genomic of Agaribacillus aureum.</title>
        <authorList>
            <person name="Wang G."/>
        </authorList>
    </citation>
    <scope>NUCLEOTIDE SEQUENCE</scope>
    <source>
        <strain evidence="2">BMA12</strain>
    </source>
</reference>
<evidence type="ECO:0000313" key="3">
    <source>
        <dbReference type="Proteomes" id="UP001172083"/>
    </source>
</evidence>
<feature type="transmembrane region" description="Helical" evidence="1">
    <location>
        <begin position="208"/>
        <end position="229"/>
    </location>
</feature>
<feature type="transmembrane region" description="Helical" evidence="1">
    <location>
        <begin position="311"/>
        <end position="328"/>
    </location>
</feature>
<evidence type="ECO:0000256" key="1">
    <source>
        <dbReference type="SAM" id="Phobius"/>
    </source>
</evidence>
<feature type="transmembrane region" description="Helical" evidence="1">
    <location>
        <begin position="31"/>
        <end position="53"/>
    </location>
</feature>
<feature type="transmembrane region" description="Helical" evidence="1">
    <location>
        <begin position="285"/>
        <end position="305"/>
    </location>
</feature>
<keyword evidence="1" id="KW-0812">Transmembrane</keyword>
<keyword evidence="1" id="KW-1133">Transmembrane helix</keyword>
<proteinExistence type="predicted"/>
<protein>
    <recommendedName>
        <fullName evidence="4">HTTM domain-containing protein</fullName>
    </recommendedName>
</protein>
<dbReference type="EMBL" id="JAUJEB010000001">
    <property type="protein sequence ID" value="MDN5211978.1"/>
    <property type="molecule type" value="Genomic_DNA"/>
</dbReference>
<dbReference type="Proteomes" id="UP001172083">
    <property type="component" value="Unassembled WGS sequence"/>
</dbReference>
<gene>
    <name evidence="2" type="ORF">QQ020_07945</name>
</gene>
<dbReference type="RefSeq" id="WP_346757305.1">
    <property type="nucleotide sequence ID" value="NZ_JAUJEB010000001.1"/>
</dbReference>
<evidence type="ECO:0008006" key="4">
    <source>
        <dbReference type="Google" id="ProtNLM"/>
    </source>
</evidence>
<keyword evidence="1" id="KW-0472">Membrane</keyword>
<keyword evidence="3" id="KW-1185">Reference proteome</keyword>